<organism evidence="2 3">
    <name type="scientific">Albimonas pacifica</name>
    <dbReference type="NCBI Taxonomy" id="1114924"/>
    <lineage>
        <taxon>Bacteria</taxon>
        <taxon>Pseudomonadati</taxon>
        <taxon>Pseudomonadota</taxon>
        <taxon>Alphaproteobacteria</taxon>
        <taxon>Rhodobacterales</taxon>
        <taxon>Paracoccaceae</taxon>
        <taxon>Albimonas</taxon>
    </lineage>
</organism>
<name>A0A1I3HWQ4_9RHOB</name>
<dbReference type="Proteomes" id="UP000199377">
    <property type="component" value="Unassembled WGS sequence"/>
</dbReference>
<dbReference type="RefSeq" id="WP_143103342.1">
    <property type="nucleotide sequence ID" value="NZ_FOQH01000006.1"/>
</dbReference>
<evidence type="ECO:0000313" key="3">
    <source>
        <dbReference type="Proteomes" id="UP000199377"/>
    </source>
</evidence>
<feature type="region of interest" description="Disordered" evidence="1">
    <location>
        <begin position="1"/>
        <end position="20"/>
    </location>
</feature>
<dbReference type="STRING" id="1114924.SAMN05216258_106213"/>
<evidence type="ECO:0000256" key="1">
    <source>
        <dbReference type="SAM" id="MobiDB-lite"/>
    </source>
</evidence>
<sequence length="767" mass="85344">MPHQLYTASKSRSNRPGWSVTFRHPLRNDARGKPGLKMRRGLGTTDEAEADQLVAEMNTLLSDSSWWNAAKRAEAERKFSVVVVGAFYDEIQAGRDDPEALREALIPLPGMSDGYSRVMFVGTTGAGKTSLLRHLIGSDPDRDRFPSTAPAKTTIADIEIVQADGDYEAVVTFFSEFQTQASIEECIVDACLAAYEDAPIEKVADRFLNHRDQKFRLSYVLGGWRKEVDNAESDDSEDDFSFDGEGPVDVAEEEAELPDTERAKNHEVLRGFIDRVVRLKERVAGRLSADLGIDARKPEGPDREAAEQLIEENLEAYVIADEGFHELVQDVLDAVRSRFDLIDSGEIDRHRSGWPRLWTLRTGDRDEFVRQIRWFSSNFWPQFGRLLTPLVCGIRVKGPLFPTFTDKVPRLVLVDGEGLGHTPDTASSVTTRVTKRFEQVDVILLVDNAKQPMQPAPLSVLKAVAASGHNAKLAVAFTHFDHIKGNNLRTSGDKRAHVMASVLNALSSLQDVLGAPVVRSVEHGIDDRCFMLGGIDQTLARLPARAADYMRGELARLVDFCERAILPPPPPKAGPVYDPTGVSFAVREAVTKFQGPWGARLGQGRPYEGIGREHWTRVKALNRRIAGELSDEYDRLRPVADLVARLTESVSRFLDEPIEWEGDADDEEERQAAIARIRRAVSAAVHELAKRRLVEEHLGEWRTAYDYRGAGSTFERARAIHRICNEAAPMPDAVMPPPSKQFLIEVRRIVNGAIEANGGHVRLSDVA</sequence>
<dbReference type="InterPro" id="IPR027417">
    <property type="entry name" value="P-loop_NTPase"/>
</dbReference>
<feature type="compositionally biased region" description="Polar residues" evidence="1">
    <location>
        <begin position="1"/>
        <end position="16"/>
    </location>
</feature>
<dbReference type="OrthoDB" id="8455278at2"/>
<protein>
    <submittedName>
        <fullName evidence="2">Uncharacterized protein</fullName>
    </submittedName>
</protein>
<accession>A0A1I3HWQ4</accession>
<reference evidence="2 3" key="1">
    <citation type="submission" date="2016-10" db="EMBL/GenBank/DDBJ databases">
        <authorList>
            <person name="de Groot N.N."/>
        </authorList>
    </citation>
    <scope>NUCLEOTIDE SEQUENCE [LARGE SCALE GENOMIC DNA]</scope>
    <source>
        <strain evidence="2 3">CGMCC 1.11030</strain>
    </source>
</reference>
<evidence type="ECO:0000313" key="2">
    <source>
        <dbReference type="EMBL" id="SFI40144.1"/>
    </source>
</evidence>
<proteinExistence type="predicted"/>
<dbReference type="AlphaFoldDB" id="A0A1I3HWQ4"/>
<keyword evidence="3" id="KW-1185">Reference proteome</keyword>
<dbReference type="EMBL" id="FOQH01000006">
    <property type="protein sequence ID" value="SFI40144.1"/>
    <property type="molecule type" value="Genomic_DNA"/>
</dbReference>
<dbReference type="SUPFAM" id="SSF52540">
    <property type="entry name" value="P-loop containing nucleoside triphosphate hydrolases"/>
    <property type="match status" value="1"/>
</dbReference>
<gene>
    <name evidence="2" type="ORF">SAMN05216258_106213</name>
</gene>
<dbReference type="Gene3D" id="3.40.50.300">
    <property type="entry name" value="P-loop containing nucleotide triphosphate hydrolases"/>
    <property type="match status" value="1"/>
</dbReference>